<accession>A0A7M7JAT7</accession>
<feature type="domain" description="Protein kinase" evidence="12">
    <location>
        <begin position="24"/>
        <end position="308"/>
    </location>
</feature>
<keyword evidence="3 11" id="KW-0723">Serine/threonine-protein kinase</keyword>
<evidence type="ECO:0000259" key="12">
    <source>
        <dbReference type="PROSITE" id="PS50011"/>
    </source>
</evidence>
<dbReference type="PANTHER" id="PTHR24056">
    <property type="entry name" value="CELL DIVISION PROTEIN KINASE"/>
    <property type="match status" value="1"/>
</dbReference>
<dbReference type="PANTHER" id="PTHR24056:SF254">
    <property type="entry name" value="CYCLIN-DEPENDENT KINASE 2"/>
    <property type="match status" value="1"/>
</dbReference>
<dbReference type="Gene3D" id="3.30.200.20">
    <property type="entry name" value="Phosphorylase Kinase, domain 1"/>
    <property type="match status" value="1"/>
</dbReference>
<comment type="catalytic activity">
    <reaction evidence="9">
        <text>L-seryl-[protein] + ATP = O-phospho-L-seryl-[protein] + ADP + H(+)</text>
        <dbReference type="Rhea" id="RHEA:17989"/>
        <dbReference type="Rhea" id="RHEA-COMP:9863"/>
        <dbReference type="Rhea" id="RHEA-COMP:11604"/>
        <dbReference type="ChEBI" id="CHEBI:15378"/>
        <dbReference type="ChEBI" id="CHEBI:29999"/>
        <dbReference type="ChEBI" id="CHEBI:30616"/>
        <dbReference type="ChEBI" id="CHEBI:83421"/>
        <dbReference type="ChEBI" id="CHEBI:456216"/>
        <dbReference type="EC" id="2.7.11.22"/>
    </reaction>
</comment>
<keyword evidence="5 10" id="KW-0547">Nucleotide-binding</keyword>
<dbReference type="InterPro" id="IPR011009">
    <property type="entry name" value="Kinase-like_dom_sf"/>
</dbReference>
<dbReference type="InParanoid" id="A0A7M7JAT7"/>
<dbReference type="EC" id="2.7.11.22" evidence="2"/>
<dbReference type="OMA" id="PDETKWP"/>
<organism evidence="13 14">
    <name type="scientific">Varroa destructor</name>
    <name type="common">Honeybee mite</name>
    <dbReference type="NCBI Taxonomy" id="109461"/>
    <lineage>
        <taxon>Eukaryota</taxon>
        <taxon>Metazoa</taxon>
        <taxon>Ecdysozoa</taxon>
        <taxon>Arthropoda</taxon>
        <taxon>Chelicerata</taxon>
        <taxon>Arachnida</taxon>
        <taxon>Acari</taxon>
        <taxon>Parasitiformes</taxon>
        <taxon>Mesostigmata</taxon>
        <taxon>Gamasina</taxon>
        <taxon>Dermanyssoidea</taxon>
        <taxon>Varroidae</taxon>
        <taxon>Varroa</taxon>
    </lineage>
</organism>
<dbReference type="PROSITE" id="PS00107">
    <property type="entry name" value="PROTEIN_KINASE_ATP"/>
    <property type="match status" value="1"/>
</dbReference>
<keyword evidence="4" id="KW-0808">Transferase</keyword>
<dbReference type="KEGG" id="vde:111245334"/>
<dbReference type="GO" id="GO:0005634">
    <property type="term" value="C:nucleus"/>
    <property type="evidence" value="ECO:0007669"/>
    <property type="project" value="TreeGrafter"/>
</dbReference>
<dbReference type="GO" id="GO:0010389">
    <property type="term" value="P:regulation of G2/M transition of mitotic cell cycle"/>
    <property type="evidence" value="ECO:0007669"/>
    <property type="project" value="TreeGrafter"/>
</dbReference>
<dbReference type="RefSeq" id="XP_022649296.1">
    <property type="nucleotide sequence ID" value="XM_022793561.1"/>
</dbReference>
<evidence type="ECO:0000256" key="5">
    <source>
        <dbReference type="ARBA" id="ARBA00022741"/>
    </source>
</evidence>
<dbReference type="FunFam" id="1.10.510.10:FF:000706">
    <property type="entry name" value="Cyclin-dependent kinase 1"/>
    <property type="match status" value="1"/>
</dbReference>
<comment type="catalytic activity">
    <reaction evidence="8">
        <text>L-threonyl-[protein] + ATP = O-phospho-L-threonyl-[protein] + ADP + H(+)</text>
        <dbReference type="Rhea" id="RHEA:46608"/>
        <dbReference type="Rhea" id="RHEA-COMP:11060"/>
        <dbReference type="Rhea" id="RHEA-COMP:11605"/>
        <dbReference type="ChEBI" id="CHEBI:15378"/>
        <dbReference type="ChEBI" id="CHEBI:30013"/>
        <dbReference type="ChEBI" id="CHEBI:30616"/>
        <dbReference type="ChEBI" id="CHEBI:61977"/>
        <dbReference type="ChEBI" id="CHEBI:456216"/>
        <dbReference type="EC" id="2.7.11.22"/>
    </reaction>
</comment>
<dbReference type="GO" id="GO:0000082">
    <property type="term" value="P:G1/S transition of mitotic cell cycle"/>
    <property type="evidence" value="ECO:0007669"/>
    <property type="project" value="TreeGrafter"/>
</dbReference>
<dbReference type="Pfam" id="PF00069">
    <property type="entry name" value="Pkinase"/>
    <property type="match status" value="1"/>
</dbReference>
<evidence type="ECO:0000256" key="3">
    <source>
        <dbReference type="ARBA" id="ARBA00022527"/>
    </source>
</evidence>
<dbReference type="PROSITE" id="PS00108">
    <property type="entry name" value="PROTEIN_KINASE_ST"/>
    <property type="match status" value="1"/>
</dbReference>
<dbReference type="GO" id="GO:0090068">
    <property type="term" value="P:positive regulation of cell cycle process"/>
    <property type="evidence" value="ECO:0007669"/>
    <property type="project" value="UniProtKB-ARBA"/>
</dbReference>
<dbReference type="GeneID" id="111245334"/>
<dbReference type="GO" id="GO:0004693">
    <property type="term" value="F:cyclin-dependent protein serine/threonine kinase activity"/>
    <property type="evidence" value="ECO:0007669"/>
    <property type="project" value="UniProtKB-EC"/>
</dbReference>
<reference evidence="13" key="1">
    <citation type="submission" date="2021-01" db="UniProtKB">
        <authorList>
            <consortium name="EnsemblMetazoa"/>
        </authorList>
    </citation>
    <scope>IDENTIFICATION</scope>
</reference>
<comment type="similarity">
    <text evidence="1">Belongs to the protein kinase superfamily. CMGC Ser/Thr protein kinase family. CDC2/CDKX subfamily.</text>
</comment>
<dbReference type="AlphaFoldDB" id="A0A7M7JAT7"/>
<name>A0A7M7JAT7_VARDE</name>
<dbReference type="GO" id="GO:0010468">
    <property type="term" value="P:regulation of gene expression"/>
    <property type="evidence" value="ECO:0007669"/>
    <property type="project" value="TreeGrafter"/>
</dbReference>
<dbReference type="InterPro" id="IPR008271">
    <property type="entry name" value="Ser/Thr_kinase_AS"/>
</dbReference>
<dbReference type="GO" id="GO:0051446">
    <property type="term" value="P:positive regulation of meiotic cell cycle"/>
    <property type="evidence" value="ECO:0007669"/>
    <property type="project" value="UniProtKB-ARBA"/>
</dbReference>
<evidence type="ECO:0000256" key="11">
    <source>
        <dbReference type="RuleBase" id="RU000304"/>
    </source>
</evidence>
<dbReference type="InterPro" id="IPR000719">
    <property type="entry name" value="Prot_kinase_dom"/>
</dbReference>
<evidence type="ECO:0000313" key="13">
    <source>
        <dbReference type="EnsemblMetazoa" id="XP_022649296"/>
    </source>
</evidence>
<evidence type="ECO:0000256" key="8">
    <source>
        <dbReference type="ARBA" id="ARBA00047811"/>
    </source>
</evidence>
<dbReference type="GO" id="GO:0030332">
    <property type="term" value="F:cyclin binding"/>
    <property type="evidence" value="ECO:0007669"/>
    <property type="project" value="TreeGrafter"/>
</dbReference>
<dbReference type="Proteomes" id="UP000594260">
    <property type="component" value="Unplaced"/>
</dbReference>
<sequence>MGVGRHDTDCPPLLYWTNTVMDGYDEVKKIGQGTYGTVYRAVNSTTGEEVALKKIRIDPDTEGVPSTTMREIASLKMLQHENIVRLYDIIPSRHSIYLIFEYMAMDLKHLLDQHAKLKIPIPEATVKSFMWQLLQGLAYCHKNMILHRDLKPQNLLLDKKGHIKLADFGLARPFSCPVKMYTHEVITLWYRPPEILLGTKTYDLSVDIWSLGCIVAEMSNNKCLFPGDSEIDQLFKIFQELGTPNEKIWPGVTELQEYKSSFPRWPQKDIETRLPRMETCGKRLISSMLRLNPMKRITAMEALRDNYFLNVKIEPLSNLRVSKEISSSSATFRR</sequence>
<keyword evidence="14" id="KW-1185">Reference proteome</keyword>
<evidence type="ECO:0000256" key="10">
    <source>
        <dbReference type="PROSITE-ProRule" id="PRU10141"/>
    </source>
</evidence>
<evidence type="ECO:0000256" key="2">
    <source>
        <dbReference type="ARBA" id="ARBA00012425"/>
    </source>
</evidence>
<dbReference type="SMART" id="SM00220">
    <property type="entry name" value="S_TKc"/>
    <property type="match status" value="1"/>
</dbReference>
<evidence type="ECO:0000313" key="14">
    <source>
        <dbReference type="Proteomes" id="UP000594260"/>
    </source>
</evidence>
<evidence type="ECO:0000256" key="9">
    <source>
        <dbReference type="ARBA" id="ARBA00048367"/>
    </source>
</evidence>
<dbReference type="EnsemblMetazoa" id="XM_022793561">
    <property type="protein sequence ID" value="XP_022649296"/>
    <property type="gene ID" value="LOC111245334"/>
</dbReference>
<keyword evidence="7 10" id="KW-0067">ATP-binding</keyword>
<dbReference type="PROSITE" id="PS50011">
    <property type="entry name" value="PROTEIN_KINASE_DOM"/>
    <property type="match status" value="1"/>
</dbReference>
<evidence type="ECO:0000256" key="4">
    <source>
        <dbReference type="ARBA" id="ARBA00022679"/>
    </source>
</evidence>
<dbReference type="CDD" id="cd07829">
    <property type="entry name" value="STKc_CDK_like"/>
    <property type="match status" value="1"/>
</dbReference>
<evidence type="ECO:0000256" key="7">
    <source>
        <dbReference type="ARBA" id="ARBA00022840"/>
    </source>
</evidence>
<dbReference type="SUPFAM" id="SSF56112">
    <property type="entry name" value="Protein kinase-like (PK-like)"/>
    <property type="match status" value="1"/>
</dbReference>
<dbReference type="GO" id="GO:0005524">
    <property type="term" value="F:ATP binding"/>
    <property type="evidence" value="ECO:0007669"/>
    <property type="project" value="UniProtKB-UniRule"/>
</dbReference>
<dbReference type="InterPro" id="IPR050108">
    <property type="entry name" value="CDK"/>
</dbReference>
<dbReference type="Gene3D" id="1.10.510.10">
    <property type="entry name" value="Transferase(Phosphotransferase) domain 1"/>
    <property type="match status" value="1"/>
</dbReference>
<dbReference type="OrthoDB" id="1732493at2759"/>
<protein>
    <recommendedName>
        <fullName evidence="2">cyclin-dependent kinase</fullName>
        <ecNumber evidence="2">2.7.11.22</ecNumber>
    </recommendedName>
</protein>
<keyword evidence="6" id="KW-0418">Kinase</keyword>
<evidence type="ECO:0000256" key="1">
    <source>
        <dbReference type="ARBA" id="ARBA00006485"/>
    </source>
</evidence>
<evidence type="ECO:0000256" key="6">
    <source>
        <dbReference type="ARBA" id="ARBA00022777"/>
    </source>
</evidence>
<proteinExistence type="inferred from homology"/>
<dbReference type="FunFam" id="3.30.200.20:FF:000375">
    <property type="entry name" value="Cell division related protein kinase 2"/>
    <property type="match status" value="1"/>
</dbReference>
<feature type="binding site" evidence="10">
    <location>
        <position position="53"/>
    </location>
    <ligand>
        <name>ATP</name>
        <dbReference type="ChEBI" id="CHEBI:30616"/>
    </ligand>
</feature>
<dbReference type="GO" id="GO:0007165">
    <property type="term" value="P:signal transduction"/>
    <property type="evidence" value="ECO:0007669"/>
    <property type="project" value="TreeGrafter"/>
</dbReference>
<dbReference type="GO" id="GO:0005737">
    <property type="term" value="C:cytoplasm"/>
    <property type="evidence" value="ECO:0007669"/>
    <property type="project" value="TreeGrafter"/>
</dbReference>
<dbReference type="GO" id="GO:0000307">
    <property type="term" value="C:cyclin-dependent protein kinase holoenzyme complex"/>
    <property type="evidence" value="ECO:0007669"/>
    <property type="project" value="TreeGrafter"/>
</dbReference>
<dbReference type="InterPro" id="IPR017441">
    <property type="entry name" value="Protein_kinase_ATP_BS"/>
</dbReference>